<dbReference type="CDD" id="cd11020">
    <property type="entry name" value="CuRO_1_CuNIR"/>
    <property type="match status" value="1"/>
</dbReference>
<protein>
    <recommendedName>
        <fullName evidence="6">Copper-containing nitrite reductase</fullName>
        <ecNumber evidence="5">1.7.2.1</ecNumber>
    </recommendedName>
</protein>
<keyword evidence="16" id="KW-0812">Transmembrane</keyword>
<dbReference type="InterPro" id="IPR009056">
    <property type="entry name" value="Cyt_c-like_dom"/>
</dbReference>
<evidence type="ECO:0000256" key="8">
    <source>
        <dbReference type="ARBA" id="ARBA00022723"/>
    </source>
</evidence>
<evidence type="ECO:0000256" key="4">
    <source>
        <dbReference type="ARBA" id="ARBA00011233"/>
    </source>
</evidence>
<organism evidence="18 19">
    <name type="scientific">Rhodanobacter denitrificans</name>
    <dbReference type="NCBI Taxonomy" id="666685"/>
    <lineage>
        <taxon>Bacteria</taxon>
        <taxon>Pseudomonadati</taxon>
        <taxon>Pseudomonadota</taxon>
        <taxon>Gammaproteobacteria</taxon>
        <taxon>Lysobacterales</taxon>
        <taxon>Rhodanobacteraceae</taxon>
        <taxon>Rhodanobacter</taxon>
    </lineage>
</organism>
<evidence type="ECO:0000313" key="18">
    <source>
        <dbReference type="EMBL" id="AGG90727.1"/>
    </source>
</evidence>
<keyword evidence="11 15" id="KW-0408">Iron</keyword>
<feature type="binding site" description="type 1 copper site" evidence="14">
    <location>
        <position position="358"/>
    </location>
    <ligand>
        <name>Cu cation</name>
        <dbReference type="ChEBI" id="CHEBI:23378"/>
        <label>1</label>
    </ligand>
</feature>
<dbReference type="eggNOG" id="COG2132">
    <property type="taxonomic scope" value="Bacteria"/>
</dbReference>
<dbReference type="PRINTS" id="PR00695">
    <property type="entry name" value="CUNO2RDTASE"/>
</dbReference>
<evidence type="ECO:0000256" key="12">
    <source>
        <dbReference type="ARBA" id="ARBA00023008"/>
    </source>
</evidence>
<dbReference type="Gene3D" id="2.60.40.420">
    <property type="entry name" value="Cupredoxins - blue copper proteins"/>
    <property type="match status" value="2"/>
</dbReference>
<feature type="binding site" description="type 1 copper site" evidence="14">
    <location>
        <position position="502"/>
    </location>
    <ligand>
        <name>Cu cation</name>
        <dbReference type="ChEBI" id="CHEBI:23378"/>
        <label>1</label>
    </ligand>
</feature>
<comment type="subunit">
    <text evidence="4">Homotrimer.</text>
</comment>
<feature type="transmembrane region" description="Helical" evidence="16">
    <location>
        <begin position="21"/>
        <end position="40"/>
    </location>
</feature>
<evidence type="ECO:0000256" key="3">
    <source>
        <dbReference type="ARBA" id="ARBA00010609"/>
    </source>
</evidence>
<feature type="domain" description="Cytochrome c" evidence="17">
    <location>
        <begin position="550"/>
        <end position="640"/>
    </location>
</feature>
<feature type="transmembrane region" description="Helical" evidence="16">
    <location>
        <begin position="89"/>
        <end position="115"/>
    </location>
</feature>
<feature type="transmembrane region" description="Helical" evidence="16">
    <location>
        <begin position="60"/>
        <end position="82"/>
    </location>
</feature>
<dbReference type="PROSITE" id="PS51007">
    <property type="entry name" value="CYTC"/>
    <property type="match status" value="1"/>
</dbReference>
<evidence type="ECO:0000313" key="19">
    <source>
        <dbReference type="Proteomes" id="UP000011859"/>
    </source>
</evidence>
<evidence type="ECO:0000256" key="10">
    <source>
        <dbReference type="ARBA" id="ARBA00023002"/>
    </source>
</evidence>
<feature type="binding site" description="type 1 copper site" evidence="14">
    <location>
        <position position="350"/>
    </location>
    <ligand>
        <name>Cu cation</name>
        <dbReference type="ChEBI" id="CHEBI:23378"/>
        <label>1</label>
    </ligand>
</feature>
<dbReference type="PANTHER" id="PTHR35008:SF8">
    <property type="entry name" value="ALCOHOL DEHYDROGENASE CYTOCHROME C SUBUNIT"/>
    <property type="match status" value="1"/>
</dbReference>
<evidence type="ECO:0000256" key="15">
    <source>
        <dbReference type="PROSITE-ProRule" id="PRU00433"/>
    </source>
</evidence>
<dbReference type="Pfam" id="PF07731">
    <property type="entry name" value="Cu-oxidase_2"/>
    <property type="match status" value="1"/>
</dbReference>
<dbReference type="GO" id="GO:0050421">
    <property type="term" value="F:nitrite reductase (NO-forming) activity"/>
    <property type="evidence" value="ECO:0007669"/>
    <property type="project" value="UniProtKB-EC"/>
</dbReference>
<dbReference type="InterPro" id="IPR008972">
    <property type="entry name" value="Cupredoxin"/>
</dbReference>
<keyword evidence="12 14" id="KW-0186">Copper</keyword>
<feature type="transmembrane region" description="Helical" evidence="16">
    <location>
        <begin position="196"/>
        <end position="215"/>
    </location>
</feature>
<dbReference type="Pfam" id="PF13442">
    <property type="entry name" value="Cytochrome_CBB3"/>
    <property type="match status" value="1"/>
</dbReference>
<name>M4NKX1_9GAMM</name>
<dbReference type="EMBL" id="CP003470">
    <property type="protein sequence ID" value="AGG90727.1"/>
    <property type="molecule type" value="Genomic_DNA"/>
</dbReference>
<dbReference type="Proteomes" id="UP000011859">
    <property type="component" value="Chromosome"/>
</dbReference>
<evidence type="ECO:0000256" key="13">
    <source>
        <dbReference type="ARBA" id="ARBA00049340"/>
    </source>
</evidence>
<feature type="binding site" description="type 1 copper site" evidence="14">
    <location>
        <position position="310"/>
    </location>
    <ligand>
        <name>Cu cation</name>
        <dbReference type="ChEBI" id="CHEBI:23378"/>
        <label>1</label>
    </ligand>
</feature>
<dbReference type="GO" id="GO:0005507">
    <property type="term" value="F:copper ion binding"/>
    <property type="evidence" value="ECO:0007669"/>
    <property type="project" value="InterPro"/>
</dbReference>
<dbReference type="RefSeq" id="WP_015448989.1">
    <property type="nucleotide sequence ID" value="NC_020541.1"/>
</dbReference>
<dbReference type="CDD" id="cd04208">
    <property type="entry name" value="CuRO_2_CuNIR"/>
    <property type="match status" value="1"/>
</dbReference>
<comment type="similarity">
    <text evidence="3">Belongs to the multicopper oxidase family.</text>
</comment>
<dbReference type="Pfam" id="PF07732">
    <property type="entry name" value="Cu-oxidase_3"/>
    <property type="match status" value="1"/>
</dbReference>
<evidence type="ECO:0000256" key="7">
    <source>
        <dbReference type="ARBA" id="ARBA00022617"/>
    </source>
</evidence>
<dbReference type="InterPro" id="IPR011706">
    <property type="entry name" value="Cu-oxidase_C"/>
</dbReference>
<keyword evidence="10" id="KW-0560">Oxidoreductase</keyword>
<keyword evidence="8 14" id="KW-0479">Metal-binding</keyword>
<dbReference type="InterPro" id="IPR051459">
    <property type="entry name" value="Cytochrome_c-type_DH"/>
</dbReference>
<keyword evidence="9" id="KW-0677">Repeat</keyword>
<proteinExistence type="inferred from homology"/>
<dbReference type="Gene3D" id="1.10.760.10">
    <property type="entry name" value="Cytochrome c-like domain"/>
    <property type="match status" value="1"/>
</dbReference>
<dbReference type="OrthoDB" id="5290932at2"/>
<evidence type="ECO:0000256" key="6">
    <source>
        <dbReference type="ARBA" id="ARBA00017290"/>
    </source>
</evidence>
<evidence type="ECO:0000256" key="2">
    <source>
        <dbReference type="ARBA" id="ARBA00001973"/>
    </source>
</evidence>
<feature type="transmembrane region" description="Helical" evidence="16">
    <location>
        <begin position="127"/>
        <end position="148"/>
    </location>
</feature>
<dbReference type="PANTHER" id="PTHR35008">
    <property type="entry name" value="BLL4482 PROTEIN-RELATED"/>
    <property type="match status" value="1"/>
</dbReference>
<evidence type="ECO:0000259" key="17">
    <source>
        <dbReference type="PROSITE" id="PS51007"/>
    </source>
</evidence>
<sequence length="658" mass="69544" precursor="true">MSVPDSGKPAPSTWPAVAGTALRVAFGLIWAVSAALTWTADFANHYVGYLHNAATGQPAWSAWWFELWIGLVTPHVGFFVWATRIAETLLALALLLGFARKITYVVGILFSLLIWSTAEGFGGPYSVGANNIGAAISYVLIFAALIVINLRSGPSPYSLDYLIERRWPSWRRLADWNDTLPLTEVHPLPWRVQGPALAGVLILVALLLAGLHSALNVKSASPQAAAAAVTPLSLASSQPIGKARDARLPPLQEGGSVAVDIAVSDQSVEIASGVQYQAWTFGKSVPGPVIHVRQGQTVNVKLTNHGTMQHSIDFHSAITPPSLHYVDIMPGESIAFSFVAKVPGAFLYHCGTPPVLLHIGNGMYGAIIVDPATPLPPAAESYVLVQGEWYTQQVSGKLMAGNYEKMQQMRPDEVVFNGAAFQYRDHPLTAKPGDLVRLYVVNAGPSLWSSFHVIGAIFDKVYPGGNPAQAIDGVSTWSVGPGEGAVFDLKLDEAGHYPFVDHAMAHMQLGAQGVLLVGSPDEAAKPPVSKAPVAATPATPPPAASGPYTFDPARGASLYAANCAACHQATGLGLPGAFPPLKDNVAVQDADPAKHIEVILKGLQGLVINGTSYPTAMPPFAAALNDADIANIANHERSSWGNQGKLITADQVKAARGK</sequence>
<dbReference type="InterPro" id="IPR011707">
    <property type="entry name" value="Cu-oxidase-like_N"/>
</dbReference>
<dbReference type="InterPro" id="IPR001287">
    <property type="entry name" value="NO2-reductase_Cu"/>
</dbReference>
<dbReference type="GO" id="GO:0009055">
    <property type="term" value="F:electron transfer activity"/>
    <property type="evidence" value="ECO:0007669"/>
    <property type="project" value="InterPro"/>
</dbReference>
<dbReference type="SUPFAM" id="SSF49503">
    <property type="entry name" value="Cupredoxins"/>
    <property type="match status" value="2"/>
</dbReference>
<comment type="cofactor">
    <cofactor evidence="2 14">
        <name>Cu(2+)</name>
        <dbReference type="ChEBI" id="CHEBI:29036"/>
    </cofactor>
</comment>
<evidence type="ECO:0000256" key="5">
    <source>
        <dbReference type="ARBA" id="ARBA00011882"/>
    </source>
</evidence>
<keyword evidence="7 15" id="KW-0349">Heme</keyword>
<feature type="binding site" description="type 1 copper site" evidence="14">
    <location>
        <position position="315"/>
    </location>
    <ligand>
        <name>Cu cation</name>
        <dbReference type="ChEBI" id="CHEBI:23378"/>
        <label>1</label>
    </ligand>
</feature>
<feature type="binding site" description="type 1 copper site" evidence="14">
    <location>
        <position position="349"/>
    </location>
    <ligand>
        <name>Cu cation</name>
        <dbReference type="ChEBI" id="CHEBI:23378"/>
        <label>1</label>
    </ligand>
</feature>
<evidence type="ECO:0000256" key="14">
    <source>
        <dbReference type="PIRSR" id="PIRSR601287-1"/>
    </source>
</evidence>
<dbReference type="HOGENOM" id="CLU_027417_0_0_6"/>
<evidence type="ECO:0000256" key="9">
    <source>
        <dbReference type="ARBA" id="ARBA00022737"/>
    </source>
</evidence>
<dbReference type="GO" id="GO:0020037">
    <property type="term" value="F:heme binding"/>
    <property type="evidence" value="ECO:0007669"/>
    <property type="project" value="InterPro"/>
</dbReference>
<feature type="binding site" description="type 1 copper site" evidence="14">
    <location>
        <position position="363"/>
    </location>
    <ligand>
        <name>Cu cation</name>
        <dbReference type="ChEBI" id="CHEBI:23378"/>
        <label>1</label>
    </ligand>
</feature>
<dbReference type="AlphaFoldDB" id="M4NKX1"/>
<gene>
    <name evidence="18" type="ORF">R2APBS1_3667</name>
</gene>
<dbReference type="EC" id="1.7.2.1" evidence="5"/>
<keyword evidence="16" id="KW-1133">Transmembrane helix</keyword>
<dbReference type="STRING" id="666685.R2APBS1_3667"/>
<comment type="cofactor">
    <cofactor evidence="1 14">
        <name>Cu(+)</name>
        <dbReference type="ChEBI" id="CHEBI:49552"/>
    </cofactor>
</comment>
<dbReference type="KEGG" id="rhd:R2APBS1_3667"/>
<dbReference type="eggNOG" id="COG2010">
    <property type="taxonomic scope" value="Bacteria"/>
</dbReference>
<keyword evidence="16" id="KW-0472">Membrane</keyword>
<evidence type="ECO:0000256" key="1">
    <source>
        <dbReference type="ARBA" id="ARBA00001960"/>
    </source>
</evidence>
<accession>M4NKX1</accession>
<evidence type="ECO:0000256" key="16">
    <source>
        <dbReference type="SAM" id="Phobius"/>
    </source>
</evidence>
<evidence type="ECO:0000256" key="11">
    <source>
        <dbReference type="ARBA" id="ARBA00023004"/>
    </source>
</evidence>
<dbReference type="SUPFAM" id="SSF46626">
    <property type="entry name" value="Cytochrome c"/>
    <property type="match status" value="1"/>
</dbReference>
<dbReference type="InterPro" id="IPR036909">
    <property type="entry name" value="Cyt_c-like_dom_sf"/>
</dbReference>
<keyword evidence="19" id="KW-1185">Reference proteome</keyword>
<reference evidence="18 19" key="1">
    <citation type="submission" date="2012-04" db="EMBL/GenBank/DDBJ databases">
        <title>Complete genome of Rhodanobacter sp. 2APBS1.</title>
        <authorList>
            <consortium name="US DOE Joint Genome Institute"/>
            <person name="Huntemann M."/>
            <person name="Wei C.-L."/>
            <person name="Han J."/>
            <person name="Detter J.C."/>
            <person name="Han C."/>
            <person name="Tapia R."/>
            <person name="Munk A.C.C."/>
            <person name="Chen A."/>
            <person name="Krypides N."/>
            <person name="Mavromatis K."/>
            <person name="Markowitz V."/>
            <person name="Szeto E."/>
            <person name="Ivanova N."/>
            <person name="Mikhailova N."/>
            <person name="Ovchinnikova G."/>
            <person name="Pagani I."/>
            <person name="Pati A."/>
            <person name="Goodwin L."/>
            <person name="Peters L."/>
            <person name="Pitluck S."/>
            <person name="Woyke T."/>
            <person name="Prakash O."/>
            <person name="Elkins J."/>
            <person name="Brown S."/>
            <person name="Palumbo A."/>
            <person name="Hemme C."/>
            <person name="Zhou J."/>
            <person name="Watson D."/>
            <person name="Jardine P."/>
            <person name="Kostka J."/>
            <person name="Green S."/>
        </authorList>
    </citation>
    <scope>NUCLEOTIDE SEQUENCE [LARGE SCALE GENOMIC DNA]</scope>
    <source>
        <strain evidence="18 19">2APBS1</strain>
    </source>
</reference>
<comment type="catalytic activity">
    <reaction evidence="13">
        <text>nitric oxide + Fe(III)-[cytochrome c] + H2O = Fe(II)-[cytochrome c] + nitrite + 2 H(+)</text>
        <dbReference type="Rhea" id="RHEA:15233"/>
        <dbReference type="Rhea" id="RHEA-COMP:10350"/>
        <dbReference type="Rhea" id="RHEA-COMP:14399"/>
        <dbReference type="ChEBI" id="CHEBI:15377"/>
        <dbReference type="ChEBI" id="CHEBI:15378"/>
        <dbReference type="ChEBI" id="CHEBI:16301"/>
        <dbReference type="ChEBI" id="CHEBI:16480"/>
        <dbReference type="ChEBI" id="CHEBI:29033"/>
        <dbReference type="ChEBI" id="CHEBI:29034"/>
        <dbReference type="EC" id="1.7.2.1"/>
    </reaction>
</comment>